<dbReference type="RefSeq" id="WP_006441648.1">
    <property type="nucleotide sequence ID" value="NZ_CP036524.1"/>
</dbReference>
<keyword evidence="4" id="KW-1185">Reference proteome</keyword>
<evidence type="ECO:0000313" key="4">
    <source>
        <dbReference type="Proteomes" id="UP000004893"/>
    </source>
</evidence>
<feature type="domain" description="DUF4874" evidence="2">
    <location>
        <begin position="58"/>
        <end position="190"/>
    </location>
</feature>
<dbReference type="InterPro" id="IPR032379">
    <property type="entry name" value="DUF4874"/>
</dbReference>
<accession>C0BWY0</accession>
<name>C0BWY0_9FIRM</name>
<dbReference type="Pfam" id="PF16116">
    <property type="entry name" value="DUF4832"/>
    <property type="match status" value="1"/>
</dbReference>
<evidence type="ECO:0000313" key="3">
    <source>
        <dbReference type="EMBL" id="EEG75578.1"/>
    </source>
</evidence>
<evidence type="ECO:0008006" key="5">
    <source>
        <dbReference type="Google" id="ProtNLM"/>
    </source>
</evidence>
<reference evidence="3" key="2">
    <citation type="submission" date="2013-06" db="EMBL/GenBank/DDBJ databases">
        <title>Draft genome sequence of Clostridium hylemonae (DSM 15053).</title>
        <authorList>
            <person name="Sudarsanam P."/>
            <person name="Ley R."/>
            <person name="Guruge J."/>
            <person name="Turnbaugh P.J."/>
            <person name="Mahowald M."/>
            <person name="Liep D."/>
            <person name="Gordon J."/>
        </authorList>
    </citation>
    <scope>NUCLEOTIDE SEQUENCE</scope>
    <source>
        <strain evidence="3">DSM 15053</strain>
    </source>
</reference>
<protein>
    <recommendedName>
        <fullName evidence="5">DUF4832 domain-containing protein</fullName>
    </recommendedName>
</protein>
<proteinExistence type="predicted"/>
<gene>
    <name evidence="3" type="ORF">CLOHYLEM_04314</name>
</gene>
<dbReference type="STRING" id="553973.CLOHYLEM_04314"/>
<dbReference type="AlphaFoldDB" id="C0BWY0"/>
<dbReference type="Proteomes" id="UP000004893">
    <property type="component" value="Unassembled WGS sequence"/>
</dbReference>
<feature type="domain" description="DUF4832" evidence="1">
    <location>
        <begin position="205"/>
        <end position="358"/>
    </location>
</feature>
<evidence type="ECO:0000259" key="1">
    <source>
        <dbReference type="Pfam" id="PF16116"/>
    </source>
</evidence>
<dbReference type="eggNOG" id="ENOG502Z8UY">
    <property type="taxonomic scope" value="Bacteria"/>
</dbReference>
<dbReference type="HOGENOM" id="CLU_637284_0_0_9"/>
<dbReference type="Pfam" id="PF16173">
    <property type="entry name" value="DUF4874"/>
    <property type="match status" value="1"/>
</dbReference>
<reference evidence="3" key="1">
    <citation type="submission" date="2009-02" db="EMBL/GenBank/DDBJ databases">
        <authorList>
            <person name="Fulton L."/>
            <person name="Clifton S."/>
            <person name="Fulton B."/>
            <person name="Xu J."/>
            <person name="Minx P."/>
            <person name="Pepin K.H."/>
            <person name="Johnson M."/>
            <person name="Bhonagiri V."/>
            <person name="Nash W.E."/>
            <person name="Mardis E.R."/>
            <person name="Wilson R.K."/>
        </authorList>
    </citation>
    <scope>NUCLEOTIDE SEQUENCE [LARGE SCALE GENOMIC DNA]</scope>
    <source>
        <strain evidence="3">DSM 15053</strain>
    </source>
</reference>
<organism evidence="3 4">
    <name type="scientific">[Clostridium] hylemonae DSM 15053</name>
    <dbReference type="NCBI Taxonomy" id="553973"/>
    <lineage>
        <taxon>Bacteria</taxon>
        <taxon>Bacillati</taxon>
        <taxon>Bacillota</taxon>
        <taxon>Clostridia</taxon>
        <taxon>Lachnospirales</taxon>
        <taxon>Lachnospiraceae</taxon>
    </lineage>
</organism>
<sequence>MWILTAIVLLAAGALMLSKYNAVRTFYFEETKDMVANPYQGAYFQWSAGDAEGLGDVVRRHPDYRVVLLTYDLDDERELDVIPEDKLNKLSRALDKAEELKLSVIFRAAYDFAGEYEDPAFEIMLAHIRQIGEVLNEHKSCLAGVQAGMIGAFGEWTQSRYMDEKRYRMEVVEEWEKTLDRAIPISVRRQKFIREAKERGLDTERLGVYNDGLFSSESDLGTYREDYGREDDLIWSAENIKVPFNGGEMPFVSGFSQIGNVVKEARQLSLSYLNQEYNYEVWELWGGQKYRGMPGDAYIKMYLGCRPWVKTLKTDRHYERKETIQIEADVRNSGFAMLSPAYHVYFVLKCGEKTVKVEAGGGMEDKEKGTFRAAADNPFAGEEGEKEGIAVGIQISRESEEEIKEPYCLRLANEKIVYENGINFLICPKR</sequence>
<dbReference type="InterPro" id="IPR032267">
    <property type="entry name" value="DUF4832"/>
</dbReference>
<evidence type="ECO:0000259" key="2">
    <source>
        <dbReference type="Pfam" id="PF16173"/>
    </source>
</evidence>
<dbReference type="EMBL" id="ABYI02000007">
    <property type="protein sequence ID" value="EEG75578.1"/>
    <property type="molecule type" value="Genomic_DNA"/>
</dbReference>
<comment type="caution">
    <text evidence="3">The sequence shown here is derived from an EMBL/GenBank/DDBJ whole genome shotgun (WGS) entry which is preliminary data.</text>
</comment>